<accession>A0ABU3Y4H2</accession>
<proteinExistence type="inferred from homology"/>
<reference evidence="4 5" key="1">
    <citation type="submission" date="2023-10" db="EMBL/GenBank/DDBJ databases">
        <title>Sphingomonas sp. HF-S4 16S ribosomal RNA gene Genome sequencing and assembly.</title>
        <authorList>
            <person name="Lee H."/>
        </authorList>
    </citation>
    <scope>NUCLEOTIDE SEQUENCE [LARGE SCALE GENOMIC DNA]</scope>
    <source>
        <strain evidence="4 5">HF-S4</strain>
    </source>
</reference>
<dbReference type="EMBL" id="JAWJEJ010000001">
    <property type="protein sequence ID" value="MDV3456113.1"/>
    <property type="molecule type" value="Genomic_DNA"/>
</dbReference>
<comment type="caution">
    <text evidence="4">The sequence shown here is derived from an EMBL/GenBank/DDBJ whole genome shotgun (WGS) entry which is preliminary data.</text>
</comment>
<dbReference type="PANTHER" id="PTHR43794:SF11">
    <property type="entry name" value="AMIDOHYDROLASE-RELATED DOMAIN-CONTAINING PROTEIN"/>
    <property type="match status" value="1"/>
</dbReference>
<dbReference type="SUPFAM" id="SSF51338">
    <property type="entry name" value="Composite domain of metallo-dependent hydrolases"/>
    <property type="match status" value="1"/>
</dbReference>
<evidence type="ECO:0000256" key="1">
    <source>
        <dbReference type="ARBA" id="ARBA00006745"/>
    </source>
</evidence>
<dbReference type="InterPro" id="IPR011059">
    <property type="entry name" value="Metal-dep_hydrolase_composite"/>
</dbReference>
<gene>
    <name evidence="4" type="ORF">RZN05_03895</name>
</gene>
<dbReference type="SUPFAM" id="SSF51556">
    <property type="entry name" value="Metallo-dependent hydrolases"/>
    <property type="match status" value="1"/>
</dbReference>
<dbReference type="Proteomes" id="UP001273531">
    <property type="component" value="Unassembled WGS sequence"/>
</dbReference>
<dbReference type="Pfam" id="PF01979">
    <property type="entry name" value="Amidohydro_1"/>
    <property type="match status" value="1"/>
</dbReference>
<evidence type="ECO:0000313" key="4">
    <source>
        <dbReference type="EMBL" id="MDV3456113.1"/>
    </source>
</evidence>
<protein>
    <submittedName>
        <fullName evidence="4">Amidohydrolase family protein</fullName>
    </submittedName>
</protein>
<keyword evidence="5" id="KW-1185">Reference proteome</keyword>
<dbReference type="InterPro" id="IPR032466">
    <property type="entry name" value="Metal_Hydrolase"/>
</dbReference>
<dbReference type="InterPro" id="IPR006680">
    <property type="entry name" value="Amidohydro-rel"/>
</dbReference>
<dbReference type="InterPro" id="IPR050287">
    <property type="entry name" value="MTA/SAH_deaminase"/>
</dbReference>
<name>A0ABU3Y4H2_9SPHN</name>
<feature type="domain" description="Amidohydrolase-related" evidence="3">
    <location>
        <begin position="62"/>
        <end position="434"/>
    </location>
</feature>
<evidence type="ECO:0000256" key="2">
    <source>
        <dbReference type="ARBA" id="ARBA00022801"/>
    </source>
</evidence>
<sequence>MDAAPRTVDTLIRNATVVTVDAGRRVFTNGFVAFDGGLIAGVGPMAECGFAGRETIDARGRILLPGIANAHNHLVQVAFRGYNDDRWPVLDIPAAVVALLRQLHAFTARMDEERSYILTRLHLLDLLKSGYTATHDEHFTNIRKDSAQGSWQAVADSGMRGFLCRCIVNADRIPEAGRETAEAGLVEAERLRARFASDRIEIAAGVLNFQFLNDPEDMRRIVDGADAIGMRVDVDMTDNSRGAALRARGFEGGQVEYYQRFGLLDRPIYAGKAVSVLPHEYGLLAEHDARVALVPMLRFFDGTGLRIHDFVRHGILPAIGTDAPLVSDCQSPFEVMRQAILAQNLAVKRERDPPEQALWATAETMIEMATLGGARTLFMEDRTGTIEVGKAADCVIVDLDHATTQPTGLGRRAIGALVWAGSSVNVDTVFVGGRKLLEKGRSVTLDEQKVREDARRVMAEIIAEAGLESALPPRVAGSSFRGWQYL</sequence>
<dbReference type="RefSeq" id="WP_317225311.1">
    <property type="nucleotide sequence ID" value="NZ_JAWJEJ010000001.1"/>
</dbReference>
<dbReference type="Gene3D" id="3.20.20.140">
    <property type="entry name" value="Metal-dependent hydrolases"/>
    <property type="match status" value="1"/>
</dbReference>
<keyword evidence="2" id="KW-0378">Hydrolase</keyword>
<evidence type="ECO:0000313" key="5">
    <source>
        <dbReference type="Proteomes" id="UP001273531"/>
    </source>
</evidence>
<organism evidence="4 5">
    <name type="scientific">Sphingomonas agrestis</name>
    <dbReference type="NCBI Taxonomy" id="3080540"/>
    <lineage>
        <taxon>Bacteria</taxon>
        <taxon>Pseudomonadati</taxon>
        <taxon>Pseudomonadota</taxon>
        <taxon>Alphaproteobacteria</taxon>
        <taxon>Sphingomonadales</taxon>
        <taxon>Sphingomonadaceae</taxon>
        <taxon>Sphingomonas</taxon>
    </lineage>
</organism>
<comment type="similarity">
    <text evidence="1">Belongs to the metallo-dependent hydrolases superfamily. ATZ/TRZ family.</text>
</comment>
<evidence type="ECO:0000259" key="3">
    <source>
        <dbReference type="Pfam" id="PF01979"/>
    </source>
</evidence>
<dbReference type="Gene3D" id="2.30.40.10">
    <property type="entry name" value="Urease, subunit C, domain 1"/>
    <property type="match status" value="1"/>
</dbReference>
<dbReference type="PANTHER" id="PTHR43794">
    <property type="entry name" value="AMINOHYDROLASE SSNA-RELATED"/>
    <property type="match status" value="1"/>
</dbReference>